<evidence type="ECO:0000259" key="4">
    <source>
        <dbReference type="PROSITE" id="PS50825"/>
    </source>
</evidence>
<keyword evidence="1" id="KW-0677">Repeat</keyword>
<dbReference type="Gene3D" id="2.60.40.10">
    <property type="entry name" value="Immunoglobulins"/>
    <property type="match status" value="1"/>
</dbReference>
<dbReference type="EMBL" id="CALNXI010005315">
    <property type="protein sequence ID" value="CAH3197501.1"/>
    <property type="molecule type" value="Genomic_DNA"/>
</dbReference>
<dbReference type="Pfam" id="PF00084">
    <property type="entry name" value="Sushi"/>
    <property type="match status" value="3"/>
</dbReference>
<dbReference type="PROSITE" id="PS50923">
    <property type="entry name" value="SUSHI"/>
    <property type="match status" value="3"/>
</dbReference>
<dbReference type="InterPro" id="IPR003410">
    <property type="entry name" value="HYR_dom"/>
</dbReference>
<dbReference type="PROSITE" id="PS50825">
    <property type="entry name" value="HYR"/>
    <property type="match status" value="1"/>
</dbReference>
<name>A0ABN8T1Y1_9CNID</name>
<dbReference type="SUPFAM" id="SSF57535">
    <property type="entry name" value="Complement control module/SCR domain"/>
    <property type="match status" value="3"/>
</dbReference>
<proteinExistence type="predicted"/>
<keyword evidence="3" id="KW-0768">Sushi</keyword>
<feature type="disulfide bond" evidence="3">
    <location>
        <begin position="36"/>
        <end position="63"/>
    </location>
</feature>
<comment type="caution">
    <text evidence="3">Lacks conserved residue(s) required for the propagation of feature annotation.</text>
</comment>
<dbReference type="Pfam" id="PF02494">
    <property type="entry name" value="HYR"/>
    <property type="match status" value="1"/>
</dbReference>
<organism evidence="6 7">
    <name type="scientific">Porites evermanni</name>
    <dbReference type="NCBI Taxonomy" id="104178"/>
    <lineage>
        <taxon>Eukaryota</taxon>
        <taxon>Metazoa</taxon>
        <taxon>Cnidaria</taxon>
        <taxon>Anthozoa</taxon>
        <taxon>Hexacorallia</taxon>
        <taxon>Scleractinia</taxon>
        <taxon>Fungiina</taxon>
        <taxon>Poritidae</taxon>
        <taxon>Porites</taxon>
    </lineage>
</organism>
<protein>
    <recommendedName>
        <fullName evidence="8">Sushi, von Willebrand factor type A, EGF and pentraxin domain containing 1</fullName>
    </recommendedName>
</protein>
<gene>
    <name evidence="6" type="ORF">PEVE_00034818</name>
</gene>
<feature type="non-terminal residue" evidence="6">
    <location>
        <position position="275"/>
    </location>
</feature>
<dbReference type="PANTHER" id="PTHR46343:SF2">
    <property type="entry name" value="SUSHI_VON WILLEBRAND FACTOR TYPE A_EGF_PENTRAXIN DOMAIN-CONTAINING 1"/>
    <property type="match status" value="1"/>
</dbReference>
<feature type="disulfide bond" evidence="3">
    <location>
        <begin position="68"/>
        <end position="111"/>
    </location>
</feature>
<dbReference type="Proteomes" id="UP001159427">
    <property type="component" value="Unassembled WGS sequence"/>
</dbReference>
<evidence type="ECO:0008006" key="8">
    <source>
        <dbReference type="Google" id="ProtNLM"/>
    </source>
</evidence>
<evidence type="ECO:0000256" key="2">
    <source>
        <dbReference type="ARBA" id="ARBA00023157"/>
    </source>
</evidence>
<dbReference type="InterPro" id="IPR035976">
    <property type="entry name" value="Sushi/SCR/CCP_sf"/>
</dbReference>
<feature type="domain" description="HYR" evidence="4">
    <location>
        <begin position="125"/>
        <end position="210"/>
    </location>
</feature>
<dbReference type="InterPro" id="IPR000436">
    <property type="entry name" value="Sushi_SCR_CCP_dom"/>
</dbReference>
<accession>A0ABN8T1Y1</accession>
<dbReference type="InterPro" id="IPR013783">
    <property type="entry name" value="Ig-like_fold"/>
</dbReference>
<dbReference type="SMART" id="SM00032">
    <property type="entry name" value="CCP"/>
    <property type="match status" value="3"/>
</dbReference>
<evidence type="ECO:0000256" key="3">
    <source>
        <dbReference type="PROSITE-ProRule" id="PRU00302"/>
    </source>
</evidence>
<feature type="domain" description="Sushi" evidence="5">
    <location>
        <begin position="211"/>
        <end position="275"/>
    </location>
</feature>
<reference evidence="6 7" key="1">
    <citation type="submission" date="2022-05" db="EMBL/GenBank/DDBJ databases">
        <authorList>
            <consortium name="Genoscope - CEA"/>
            <person name="William W."/>
        </authorList>
    </citation>
    <scope>NUCLEOTIDE SEQUENCE [LARGE SCALE GENOMIC DNA]</scope>
</reference>
<feature type="non-terminal residue" evidence="6">
    <location>
        <position position="1"/>
    </location>
</feature>
<evidence type="ECO:0000313" key="7">
    <source>
        <dbReference type="Proteomes" id="UP001159427"/>
    </source>
</evidence>
<evidence type="ECO:0000259" key="5">
    <source>
        <dbReference type="PROSITE" id="PS50923"/>
    </source>
</evidence>
<keyword evidence="7" id="KW-1185">Reference proteome</keyword>
<evidence type="ECO:0000256" key="1">
    <source>
        <dbReference type="ARBA" id="ARBA00022737"/>
    </source>
</evidence>
<dbReference type="Gene3D" id="2.10.70.10">
    <property type="entry name" value="Complement Module, domain 1"/>
    <property type="match status" value="3"/>
</dbReference>
<dbReference type="PANTHER" id="PTHR46343">
    <property type="entry name" value="HYR DOMAIN-CONTAINING PROTEIN"/>
    <property type="match status" value="1"/>
</dbReference>
<dbReference type="InterPro" id="IPR043555">
    <property type="entry name" value="SRPX-like"/>
</dbReference>
<comment type="caution">
    <text evidence="6">The sequence shown here is derived from an EMBL/GenBank/DDBJ whole genome shotgun (WGS) entry which is preliminary data.</text>
</comment>
<dbReference type="CDD" id="cd00033">
    <property type="entry name" value="CCP"/>
    <property type="match status" value="3"/>
</dbReference>
<evidence type="ECO:0000313" key="6">
    <source>
        <dbReference type="EMBL" id="CAH3197501.1"/>
    </source>
</evidence>
<keyword evidence="2 3" id="KW-1015">Disulfide bond</keyword>
<sequence>CSVVTCPALPTPSNGTRQGCSGASTEIYNTVCQFSCHPGFVSLGSSSRTCLQNGSWSGQDFACQAIICPLLATPPKALLLTPSCGSTYGSSCRYSCQSGYTSFTGKVTRTCLLNGQWSGNDINCTDTQPPDFGATCPAKPLTAYAEREMLSALVNWTRPVATDNSGVSTTVTSNYQSPTRFSQGTHVITYTAVDQSGNKATCTFLVIILVINCTSLRVSPGGPLQMDSCGDHYGSKCNFSCSVGYRLNGSSTVTCIAPGNSPPGVWDSPIPVCQG</sequence>
<feature type="domain" description="Sushi" evidence="5">
    <location>
        <begin position="4"/>
        <end position="65"/>
    </location>
</feature>
<feature type="domain" description="Sushi" evidence="5">
    <location>
        <begin position="66"/>
        <end position="126"/>
    </location>
</feature>